<dbReference type="AlphaFoldDB" id="L0F5A7"/>
<name>L0F5A7_DESDL</name>
<dbReference type="Pfam" id="PF04471">
    <property type="entry name" value="Mrr_cat"/>
    <property type="match status" value="1"/>
</dbReference>
<dbReference type="GO" id="GO:0009307">
    <property type="term" value="P:DNA restriction-modification system"/>
    <property type="evidence" value="ECO:0007669"/>
    <property type="project" value="InterPro"/>
</dbReference>
<reference evidence="4" key="1">
    <citation type="submission" date="2012-02" db="EMBL/GenBank/DDBJ databases">
        <title>Complete sequence of Desulfitobacterium dichloroeliminans LMG P-21439.</title>
        <authorList>
            <person name="Lucas S."/>
            <person name="Han J."/>
            <person name="Lapidus A."/>
            <person name="Cheng J.-F."/>
            <person name="Goodwin L."/>
            <person name="Pitluck S."/>
            <person name="Peters L."/>
            <person name="Ovchinnikova G."/>
            <person name="Teshima H."/>
            <person name="Detter J.C."/>
            <person name="Han C."/>
            <person name="Tapia R."/>
            <person name="Land M."/>
            <person name="Hauser L."/>
            <person name="Kyrpides N."/>
            <person name="Ivanova N."/>
            <person name="Pagani I."/>
            <person name="Kruse T."/>
            <person name="de Vos W.M."/>
            <person name="Boon N."/>
            <person name="Smidt H."/>
            <person name="Woyke T."/>
        </authorList>
    </citation>
    <scope>NUCLEOTIDE SEQUENCE [LARGE SCALE GENOMIC DNA]</scope>
    <source>
        <strain evidence="4">LMG P-21439 / DCA1</strain>
    </source>
</reference>
<dbReference type="SUPFAM" id="SSF52980">
    <property type="entry name" value="Restriction endonuclease-like"/>
    <property type="match status" value="1"/>
</dbReference>
<dbReference type="Gene3D" id="3.40.1350.10">
    <property type="match status" value="1"/>
</dbReference>
<dbReference type="PANTHER" id="PTHR30015">
    <property type="entry name" value="MRR RESTRICTION SYSTEM PROTEIN"/>
    <property type="match status" value="1"/>
</dbReference>
<evidence type="ECO:0000256" key="1">
    <source>
        <dbReference type="SAM" id="MobiDB-lite"/>
    </source>
</evidence>
<dbReference type="RefSeq" id="WP_015260858.1">
    <property type="nucleotide sequence ID" value="NC_019903.1"/>
</dbReference>
<dbReference type="STRING" id="871963.Desdi_0303"/>
<dbReference type="PANTHER" id="PTHR30015:SF7">
    <property type="entry name" value="TYPE IV METHYL-DIRECTED RESTRICTION ENZYME ECOKMRR"/>
    <property type="match status" value="1"/>
</dbReference>
<evidence type="ECO:0000313" key="3">
    <source>
        <dbReference type="EMBL" id="AGA67851.1"/>
    </source>
</evidence>
<proteinExistence type="predicted"/>
<keyword evidence="3" id="KW-0540">Nuclease</keyword>
<dbReference type="GO" id="GO:0003677">
    <property type="term" value="F:DNA binding"/>
    <property type="evidence" value="ECO:0007669"/>
    <property type="project" value="InterPro"/>
</dbReference>
<dbReference type="Proteomes" id="UP000010797">
    <property type="component" value="Chromosome"/>
</dbReference>
<dbReference type="InterPro" id="IPR007560">
    <property type="entry name" value="Restrct_endonuc_IV_Mrr"/>
</dbReference>
<gene>
    <name evidence="3" type="ordered locus">Desdi_0303</name>
</gene>
<keyword evidence="3" id="KW-0378">Hydrolase</keyword>
<evidence type="ECO:0000259" key="2">
    <source>
        <dbReference type="Pfam" id="PF04471"/>
    </source>
</evidence>
<feature type="domain" description="Restriction endonuclease type IV Mrr" evidence="2">
    <location>
        <begin position="438"/>
        <end position="554"/>
    </location>
</feature>
<organism evidence="3 4">
    <name type="scientific">Desulfitobacterium dichloroeliminans (strain LMG P-21439 / DCA1)</name>
    <dbReference type="NCBI Taxonomy" id="871963"/>
    <lineage>
        <taxon>Bacteria</taxon>
        <taxon>Bacillati</taxon>
        <taxon>Bacillota</taxon>
        <taxon>Clostridia</taxon>
        <taxon>Eubacteriales</taxon>
        <taxon>Desulfitobacteriaceae</taxon>
        <taxon>Desulfitobacterium</taxon>
    </lineage>
</organism>
<dbReference type="InterPro" id="IPR011856">
    <property type="entry name" value="tRNA_endonuc-like_dom_sf"/>
</dbReference>
<dbReference type="HOGENOM" id="CLU_032125_1_0_9"/>
<dbReference type="OrthoDB" id="9797274at2"/>
<dbReference type="eggNOG" id="COG1715">
    <property type="taxonomic scope" value="Bacteria"/>
</dbReference>
<protein>
    <submittedName>
        <fullName evidence="3">Restriction endonuclease</fullName>
    </submittedName>
</protein>
<dbReference type="REBASE" id="58038">
    <property type="entry name" value="Ddi21439MrrP"/>
</dbReference>
<feature type="region of interest" description="Disordered" evidence="1">
    <location>
        <begin position="123"/>
        <end position="142"/>
    </location>
</feature>
<keyword evidence="4" id="KW-1185">Reference proteome</keyword>
<dbReference type="KEGG" id="ddl:Desdi_0303"/>
<dbReference type="InterPro" id="IPR011335">
    <property type="entry name" value="Restrct_endonuc-II-like"/>
</dbReference>
<sequence>MKKLIGYGFVEDIWNVNGTKILKYQQEIWHDGLKEHKVITATDEEILENKVRVQVEKWVEKWEAVCEKKRIEDNKKASADEAAYRTKEAEEKLAEVENILFSTLDVDDSVDWETLKNKDEFKSPYPVKPTDPKLERLPSAPDKNAPEFQPKLNFFSKIINSFKDKAIAESELVYKTAHEKWQRVYDETVRNNNQLTVTYEKSIGDFNQNVIKWETEKEEYLKKQNEFNAKIDELKSKYTSSDVLGILEYCEIVLNNSSLPEFIHKDFELDYNPENKILIIDYMLPNIEAFPNVKEVKYLVSKNELKVTYQNDAFMDRLFDLTVYKLILRVLHEEFEADIIDAIDAISFNGWVNYLNKATGNRENACIASIQVKKEAFNAIDLKNVDPKACFKNLKGVSSSKLAGITPVQPILTMNKQDKRFVESHNVTHTFDDSTNLAAISWEDFEHLIREVFETEFSSNGGEVKVTQASRDGGVDAVAFDPDPIRGGKIVIQAKRYTNTVGVSAVRDLYGTVMNEGATKGILVTTADYGPDAYEFANNKPITLLNGGNLLHLLEKHGHKAKIDLKEAKALNLINSN</sequence>
<dbReference type="GO" id="GO:0015666">
    <property type="term" value="F:restriction endodeoxyribonuclease activity"/>
    <property type="evidence" value="ECO:0007669"/>
    <property type="project" value="TreeGrafter"/>
</dbReference>
<dbReference type="InterPro" id="IPR052906">
    <property type="entry name" value="Type_IV_Methyl-Rstrct_Enzyme"/>
</dbReference>
<keyword evidence="3" id="KW-0255">Endonuclease</keyword>
<evidence type="ECO:0000313" key="4">
    <source>
        <dbReference type="Proteomes" id="UP000010797"/>
    </source>
</evidence>
<accession>L0F5A7</accession>
<dbReference type="EMBL" id="CP003344">
    <property type="protein sequence ID" value="AGA67851.1"/>
    <property type="molecule type" value="Genomic_DNA"/>
</dbReference>